<dbReference type="PANTHER" id="PTHR43000">
    <property type="entry name" value="DTDP-D-GLUCOSE 4,6-DEHYDRATASE-RELATED"/>
    <property type="match status" value="1"/>
</dbReference>
<comment type="similarity">
    <text evidence="1">Belongs to the NAD(P)-dependent epimerase/dehydratase family.</text>
</comment>
<dbReference type="InterPro" id="IPR036291">
    <property type="entry name" value="NAD(P)-bd_dom_sf"/>
</dbReference>
<dbReference type="Gene3D" id="3.40.50.720">
    <property type="entry name" value="NAD(P)-binding Rossmann-like Domain"/>
    <property type="match status" value="1"/>
</dbReference>
<dbReference type="CDD" id="cd05246">
    <property type="entry name" value="dTDP_GD_SDR_e"/>
    <property type="match status" value="1"/>
</dbReference>
<evidence type="ECO:0000313" key="3">
    <source>
        <dbReference type="EMBL" id="HJC84172.1"/>
    </source>
</evidence>
<dbReference type="AlphaFoldDB" id="A0A9D2QDR9"/>
<sequence>MRPALDRPRRITRLLVTGGAGFIGSNFVHTTREEYPETAVTVLDAMTYAANPANLAGLDGPDGASSGAASGGVGAGSGGVEVVEGDICDAALVDELIGALAADTSAGEIDGSVGDGTAAVVHFAAESHNDNALRDPLRFVRTNVEGTAVLAEACVRHGVHLHHVSTDEVFGDLPLRGSGEPGAEDRFTVDTPYTPSSVYSASKASADHLVRGFVRSHGLSATISNCSNNYGPRQHPEKFLPRQITGLLDGEAPRLYGTGENVRDWIHVDDHNSAVWRILEEGVSGQTYLIGADGEKSNLECIHELLAVFGRDSSEFVHVTDRPGHDLRYAIDPSSMESLGWTPHYTDFSEGLAATVQWYRDNRDWWEVSRKSAEEAYRQTEEILDPEA</sequence>
<organism evidence="3 4">
    <name type="scientific">Candidatus Corynebacterium faecigallinarum</name>
    <dbReference type="NCBI Taxonomy" id="2838528"/>
    <lineage>
        <taxon>Bacteria</taxon>
        <taxon>Bacillati</taxon>
        <taxon>Actinomycetota</taxon>
        <taxon>Actinomycetes</taxon>
        <taxon>Mycobacteriales</taxon>
        <taxon>Corynebacteriaceae</taxon>
        <taxon>Corynebacterium</taxon>
    </lineage>
</organism>
<dbReference type="InterPro" id="IPR001509">
    <property type="entry name" value="Epimerase_deHydtase"/>
</dbReference>
<name>A0A9D2QDR9_9CORY</name>
<reference evidence="3" key="2">
    <citation type="submission" date="2021-04" db="EMBL/GenBank/DDBJ databases">
        <authorList>
            <person name="Gilroy R."/>
        </authorList>
    </citation>
    <scope>NUCLEOTIDE SEQUENCE</scope>
    <source>
        <strain evidence="3">ChiHjej13B12-4958</strain>
    </source>
</reference>
<dbReference type="InterPro" id="IPR005888">
    <property type="entry name" value="dTDP_Gluc_deHydtase"/>
</dbReference>
<dbReference type="GO" id="GO:0008460">
    <property type="term" value="F:dTDP-glucose 4,6-dehydratase activity"/>
    <property type="evidence" value="ECO:0007669"/>
    <property type="project" value="InterPro"/>
</dbReference>
<dbReference type="Gene3D" id="3.90.25.10">
    <property type="entry name" value="UDP-galactose 4-epimerase, domain 1"/>
    <property type="match status" value="1"/>
</dbReference>
<protein>
    <submittedName>
        <fullName evidence="3">dTDP-glucose 4,6-dehydratase</fullName>
    </submittedName>
</protein>
<dbReference type="EMBL" id="DWVP01000001">
    <property type="protein sequence ID" value="HJC84172.1"/>
    <property type="molecule type" value="Genomic_DNA"/>
</dbReference>
<accession>A0A9D2QDR9</accession>
<dbReference type="GO" id="GO:0009225">
    <property type="term" value="P:nucleotide-sugar metabolic process"/>
    <property type="evidence" value="ECO:0007669"/>
    <property type="project" value="InterPro"/>
</dbReference>
<evidence type="ECO:0000313" key="4">
    <source>
        <dbReference type="Proteomes" id="UP000823858"/>
    </source>
</evidence>
<comment type="caution">
    <text evidence="3">The sequence shown here is derived from an EMBL/GenBank/DDBJ whole genome shotgun (WGS) entry which is preliminary data.</text>
</comment>
<gene>
    <name evidence="3" type="ORF">H9751_01195</name>
</gene>
<reference evidence="3" key="1">
    <citation type="journal article" date="2021" name="PeerJ">
        <title>Extensive microbial diversity within the chicken gut microbiome revealed by metagenomics and culture.</title>
        <authorList>
            <person name="Gilroy R."/>
            <person name="Ravi A."/>
            <person name="Getino M."/>
            <person name="Pursley I."/>
            <person name="Horton D.L."/>
            <person name="Alikhan N.F."/>
            <person name="Baker D."/>
            <person name="Gharbi K."/>
            <person name="Hall N."/>
            <person name="Watson M."/>
            <person name="Adriaenssens E.M."/>
            <person name="Foster-Nyarko E."/>
            <person name="Jarju S."/>
            <person name="Secka A."/>
            <person name="Antonio M."/>
            <person name="Oren A."/>
            <person name="Chaudhuri R.R."/>
            <person name="La Ragione R."/>
            <person name="Hildebrand F."/>
            <person name="Pallen M.J."/>
        </authorList>
    </citation>
    <scope>NUCLEOTIDE SEQUENCE</scope>
    <source>
        <strain evidence="3">ChiHjej13B12-4958</strain>
    </source>
</reference>
<dbReference type="Proteomes" id="UP000823858">
    <property type="component" value="Unassembled WGS sequence"/>
</dbReference>
<feature type="domain" description="NAD-dependent epimerase/dehydratase" evidence="2">
    <location>
        <begin position="15"/>
        <end position="291"/>
    </location>
</feature>
<dbReference type="Pfam" id="PF01370">
    <property type="entry name" value="Epimerase"/>
    <property type="match status" value="1"/>
</dbReference>
<dbReference type="SUPFAM" id="SSF51735">
    <property type="entry name" value="NAD(P)-binding Rossmann-fold domains"/>
    <property type="match status" value="1"/>
</dbReference>
<proteinExistence type="inferred from homology"/>
<evidence type="ECO:0000256" key="1">
    <source>
        <dbReference type="ARBA" id="ARBA00007637"/>
    </source>
</evidence>
<evidence type="ECO:0000259" key="2">
    <source>
        <dbReference type="Pfam" id="PF01370"/>
    </source>
</evidence>